<reference evidence="2 3" key="1">
    <citation type="journal article" date="2018" name="Front. Plant Sci.">
        <title>Red Clover (Trifolium pratense) and Zigzag Clover (T. medium) - A Picture of Genomic Similarities and Differences.</title>
        <authorList>
            <person name="Dluhosova J."/>
            <person name="Istvanek J."/>
            <person name="Nedelnik J."/>
            <person name="Repkova J."/>
        </authorList>
    </citation>
    <scope>NUCLEOTIDE SEQUENCE [LARGE SCALE GENOMIC DNA]</scope>
    <source>
        <strain evidence="3">cv. 10/8</strain>
        <tissue evidence="2">Leaf</tissue>
    </source>
</reference>
<feature type="compositionally biased region" description="Basic and acidic residues" evidence="1">
    <location>
        <begin position="1"/>
        <end position="10"/>
    </location>
</feature>
<sequence length="75" mass="8573">MESNKVEKSAKQRPKSKKGKKKSEASSSQTKRPKGKKEFGVKQEVILSDYWREFLRTHKPYESPSDAPSTDEDDG</sequence>
<evidence type="ECO:0000313" key="2">
    <source>
        <dbReference type="EMBL" id="MCI64299.1"/>
    </source>
</evidence>
<accession>A0A392TTR8</accession>
<feature type="region of interest" description="Disordered" evidence="1">
    <location>
        <begin position="56"/>
        <end position="75"/>
    </location>
</feature>
<dbReference type="Proteomes" id="UP000265520">
    <property type="component" value="Unassembled WGS sequence"/>
</dbReference>
<dbReference type="AlphaFoldDB" id="A0A392TTR8"/>
<dbReference type="EMBL" id="LXQA010652942">
    <property type="protein sequence ID" value="MCI64299.1"/>
    <property type="molecule type" value="Genomic_DNA"/>
</dbReference>
<protein>
    <submittedName>
        <fullName evidence="2">Uncharacterized protein</fullName>
    </submittedName>
</protein>
<evidence type="ECO:0000313" key="3">
    <source>
        <dbReference type="Proteomes" id="UP000265520"/>
    </source>
</evidence>
<proteinExistence type="predicted"/>
<name>A0A392TTR8_9FABA</name>
<evidence type="ECO:0000256" key="1">
    <source>
        <dbReference type="SAM" id="MobiDB-lite"/>
    </source>
</evidence>
<keyword evidence="3" id="KW-1185">Reference proteome</keyword>
<feature type="compositionally biased region" description="Basic residues" evidence="1">
    <location>
        <begin position="11"/>
        <end position="21"/>
    </location>
</feature>
<feature type="region of interest" description="Disordered" evidence="1">
    <location>
        <begin position="1"/>
        <end position="42"/>
    </location>
</feature>
<organism evidence="2 3">
    <name type="scientific">Trifolium medium</name>
    <dbReference type="NCBI Taxonomy" id="97028"/>
    <lineage>
        <taxon>Eukaryota</taxon>
        <taxon>Viridiplantae</taxon>
        <taxon>Streptophyta</taxon>
        <taxon>Embryophyta</taxon>
        <taxon>Tracheophyta</taxon>
        <taxon>Spermatophyta</taxon>
        <taxon>Magnoliopsida</taxon>
        <taxon>eudicotyledons</taxon>
        <taxon>Gunneridae</taxon>
        <taxon>Pentapetalae</taxon>
        <taxon>rosids</taxon>
        <taxon>fabids</taxon>
        <taxon>Fabales</taxon>
        <taxon>Fabaceae</taxon>
        <taxon>Papilionoideae</taxon>
        <taxon>50 kb inversion clade</taxon>
        <taxon>NPAAA clade</taxon>
        <taxon>Hologalegina</taxon>
        <taxon>IRL clade</taxon>
        <taxon>Trifolieae</taxon>
        <taxon>Trifolium</taxon>
    </lineage>
</organism>
<comment type="caution">
    <text evidence="2">The sequence shown here is derived from an EMBL/GenBank/DDBJ whole genome shotgun (WGS) entry which is preliminary data.</text>
</comment>
<feature type="non-terminal residue" evidence="2">
    <location>
        <position position="75"/>
    </location>
</feature>